<evidence type="ECO:0000313" key="2">
    <source>
        <dbReference type="EMBL" id="GAA0861453.1"/>
    </source>
</evidence>
<dbReference type="Pfam" id="PF13349">
    <property type="entry name" value="DUF4097"/>
    <property type="match status" value="1"/>
</dbReference>
<gene>
    <name evidence="2" type="ORF">GCM10008917_02830</name>
</gene>
<evidence type="ECO:0000259" key="1">
    <source>
        <dbReference type="Pfam" id="PF13349"/>
    </source>
</evidence>
<reference evidence="3" key="1">
    <citation type="journal article" date="2019" name="Int. J. Syst. Evol. Microbiol.">
        <title>The Global Catalogue of Microorganisms (GCM) 10K type strain sequencing project: providing services to taxonomists for standard genome sequencing and annotation.</title>
        <authorList>
            <consortium name="The Broad Institute Genomics Platform"/>
            <consortium name="The Broad Institute Genome Sequencing Center for Infectious Disease"/>
            <person name="Wu L."/>
            <person name="Ma J."/>
        </authorList>
    </citation>
    <scope>NUCLEOTIDE SEQUENCE [LARGE SCALE GENOMIC DNA]</scope>
    <source>
        <strain evidence="3">JCM 6486</strain>
    </source>
</reference>
<sequence length="335" mass="37971">MNKKITVFAVILIVIGIIGTISSAVNAVPFATNYVNEIIRKANEEVNIYEKKVDINKLDIETKNLNVEIRKSDSDKFIIKQVGNLSTNSFTIDENNKEFNIKSNNENKYLDSKIQGFGDAILNMINNSYNKIIVFVPNHVDIKVRTSVGDLIVENKDVLLNKVEFSTSQGQIILPKESKNLENLKISSMGTINLKVSELLGVKNIDISTQGSLYIESMPDDIFVDNIESFIPESIDIITSNRDIHTIDIKSNIPIAKNLNIINKSGHVYLDLPTDHYNIHFNLNSLRGIHFDNENQDIESDKLINKFEGSFRGEKENELKYNVYVNSDNINVYKK</sequence>
<keyword evidence="3" id="KW-1185">Reference proteome</keyword>
<evidence type="ECO:0000313" key="3">
    <source>
        <dbReference type="Proteomes" id="UP001400965"/>
    </source>
</evidence>
<protein>
    <recommendedName>
        <fullName evidence="1">DUF4097 domain-containing protein</fullName>
    </recommendedName>
</protein>
<dbReference type="Proteomes" id="UP001400965">
    <property type="component" value="Unassembled WGS sequence"/>
</dbReference>
<comment type="caution">
    <text evidence="2">The sequence shown here is derived from an EMBL/GenBank/DDBJ whole genome shotgun (WGS) entry which is preliminary data.</text>
</comment>
<dbReference type="RefSeq" id="WP_346041367.1">
    <property type="nucleotide sequence ID" value="NZ_BAAACP010000001.1"/>
</dbReference>
<name>A0ABP3X723_9FIRM</name>
<dbReference type="EMBL" id="BAAACP010000001">
    <property type="protein sequence ID" value="GAA0861453.1"/>
    <property type="molecule type" value="Genomic_DNA"/>
</dbReference>
<organism evidence="2 3">
    <name type="scientific">Paraclostridium tenue</name>
    <dbReference type="NCBI Taxonomy" id="1737"/>
    <lineage>
        <taxon>Bacteria</taxon>
        <taxon>Bacillati</taxon>
        <taxon>Bacillota</taxon>
        <taxon>Clostridia</taxon>
        <taxon>Peptostreptococcales</taxon>
        <taxon>Peptostreptococcaceae</taxon>
        <taxon>Paraclostridium</taxon>
    </lineage>
</organism>
<proteinExistence type="predicted"/>
<feature type="domain" description="DUF4097" evidence="1">
    <location>
        <begin position="55"/>
        <end position="332"/>
    </location>
</feature>
<accession>A0ABP3X723</accession>
<dbReference type="InterPro" id="IPR025164">
    <property type="entry name" value="Toastrack_DUF4097"/>
</dbReference>